<keyword evidence="3" id="KW-0560">Oxidoreductase</keyword>
<dbReference type="Proteomes" id="UP000191672">
    <property type="component" value="Unassembled WGS sequence"/>
</dbReference>
<evidence type="ECO:0000256" key="3">
    <source>
        <dbReference type="ARBA" id="ARBA00023002"/>
    </source>
</evidence>
<dbReference type="SUPFAM" id="SSF51905">
    <property type="entry name" value="FAD/NAD(P)-binding domain"/>
    <property type="match status" value="1"/>
</dbReference>
<evidence type="ECO:0000256" key="1">
    <source>
        <dbReference type="ARBA" id="ARBA00022630"/>
    </source>
</evidence>
<dbReference type="InterPro" id="IPR020946">
    <property type="entry name" value="Flavin_mOase-like"/>
</dbReference>
<dbReference type="PRINTS" id="PR00411">
    <property type="entry name" value="PNDRDTASEI"/>
</dbReference>
<evidence type="ECO:0000256" key="2">
    <source>
        <dbReference type="ARBA" id="ARBA00022827"/>
    </source>
</evidence>
<dbReference type="STRING" id="416450.A0A1V6Q983"/>
<dbReference type="Pfam" id="PF00248">
    <property type="entry name" value="Aldo_ket_red"/>
    <property type="match status" value="1"/>
</dbReference>
<dbReference type="SUPFAM" id="SSF51735">
    <property type="entry name" value="NAD(P)-binding Rossmann-fold domains"/>
    <property type="match status" value="1"/>
</dbReference>
<protein>
    <recommendedName>
        <fullName evidence="4">NADP-dependent oxidoreductase domain-containing protein</fullName>
    </recommendedName>
</protein>
<dbReference type="InterPro" id="IPR036188">
    <property type="entry name" value="FAD/NAD-bd_sf"/>
</dbReference>
<dbReference type="InterPro" id="IPR036812">
    <property type="entry name" value="NAD(P)_OxRdtase_dom_sf"/>
</dbReference>
<dbReference type="Gene3D" id="3.20.20.100">
    <property type="entry name" value="NADP-dependent oxidoreductase domain"/>
    <property type="match status" value="1"/>
</dbReference>
<comment type="caution">
    <text evidence="5">The sequence shown here is derived from an EMBL/GenBank/DDBJ whole genome shotgun (WGS) entry which is preliminary data.</text>
</comment>
<dbReference type="GO" id="GO:0050661">
    <property type="term" value="F:NADP binding"/>
    <property type="evidence" value="ECO:0007669"/>
    <property type="project" value="InterPro"/>
</dbReference>
<dbReference type="EMBL" id="MDYN01000009">
    <property type="protein sequence ID" value="OQD85785.1"/>
    <property type="molecule type" value="Genomic_DNA"/>
</dbReference>
<dbReference type="InterPro" id="IPR036291">
    <property type="entry name" value="NAD(P)-bd_dom_sf"/>
</dbReference>
<dbReference type="PANTHER" id="PTHR43625">
    <property type="entry name" value="AFLATOXIN B1 ALDEHYDE REDUCTASE"/>
    <property type="match status" value="1"/>
</dbReference>
<accession>A0A1V6Q983</accession>
<dbReference type="SUPFAM" id="SSF51430">
    <property type="entry name" value="NAD(P)-linked oxidoreductase"/>
    <property type="match status" value="1"/>
</dbReference>
<gene>
    <name evidence="5" type="ORF">PENANT_c009G05023</name>
</gene>
<evidence type="ECO:0000313" key="6">
    <source>
        <dbReference type="Proteomes" id="UP000191672"/>
    </source>
</evidence>
<dbReference type="InterPro" id="IPR023210">
    <property type="entry name" value="NADP_OxRdtase_dom"/>
</dbReference>
<dbReference type="GO" id="GO:0050660">
    <property type="term" value="F:flavin adenine dinucleotide binding"/>
    <property type="evidence" value="ECO:0007669"/>
    <property type="project" value="InterPro"/>
</dbReference>
<evidence type="ECO:0000259" key="4">
    <source>
        <dbReference type="Pfam" id="PF00248"/>
    </source>
</evidence>
<keyword evidence="6" id="KW-1185">Reference proteome</keyword>
<keyword evidence="2" id="KW-0274">FAD</keyword>
<dbReference type="AlphaFoldDB" id="A0A1V6Q983"/>
<evidence type="ECO:0000313" key="5">
    <source>
        <dbReference type="EMBL" id="OQD85785.1"/>
    </source>
</evidence>
<organism evidence="5 6">
    <name type="scientific">Penicillium antarcticum</name>
    <dbReference type="NCBI Taxonomy" id="416450"/>
    <lineage>
        <taxon>Eukaryota</taxon>
        <taxon>Fungi</taxon>
        <taxon>Dikarya</taxon>
        <taxon>Ascomycota</taxon>
        <taxon>Pezizomycotina</taxon>
        <taxon>Eurotiomycetes</taxon>
        <taxon>Eurotiomycetidae</taxon>
        <taxon>Eurotiales</taxon>
        <taxon>Aspergillaceae</taxon>
        <taxon>Penicillium</taxon>
    </lineage>
</organism>
<keyword evidence="1" id="KW-0285">Flavoprotein</keyword>
<name>A0A1V6Q983_9EURO</name>
<dbReference type="InterPro" id="IPR050791">
    <property type="entry name" value="Aldo-Keto_reductase"/>
</dbReference>
<reference evidence="6" key="1">
    <citation type="journal article" date="2017" name="Nat. Microbiol.">
        <title>Global analysis of biosynthetic gene clusters reveals vast potential of secondary metabolite production in Penicillium species.</title>
        <authorList>
            <person name="Nielsen J.C."/>
            <person name="Grijseels S."/>
            <person name="Prigent S."/>
            <person name="Ji B."/>
            <person name="Dainat J."/>
            <person name="Nielsen K.F."/>
            <person name="Frisvad J.C."/>
            <person name="Workman M."/>
            <person name="Nielsen J."/>
        </authorList>
    </citation>
    <scope>NUCLEOTIDE SEQUENCE [LARGE SCALE GENOMIC DNA]</scope>
    <source>
        <strain evidence="6">IBT 31811</strain>
    </source>
</reference>
<dbReference type="PANTHER" id="PTHR43625:SF40">
    <property type="entry name" value="ALDO-KETO REDUCTASE YAKC [NADP(+)]"/>
    <property type="match status" value="1"/>
</dbReference>
<proteinExistence type="predicted"/>
<feature type="domain" description="NADP-dependent oxidoreductase" evidence="4">
    <location>
        <begin position="646"/>
        <end position="942"/>
    </location>
</feature>
<dbReference type="GO" id="GO:0004499">
    <property type="term" value="F:N,N-dimethylaniline monooxygenase activity"/>
    <property type="evidence" value="ECO:0007669"/>
    <property type="project" value="InterPro"/>
</dbReference>
<dbReference type="GO" id="GO:0005737">
    <property type="term" value="C:cytoplasm"/>
    <property type="evidence" value="ECO:0007669"/>
    <property type="project" value="TreeGrafter"/>
</dbReference>
<dbReference type="Pfam" id="PF00743">
    <property type="entry name" value="FMO-like"/>
    <property type="match status" value="1"/>
</dbReference>
<dbReference type="Gene3D" id="3.50.50.60">
    <property type="entry name" value="FAD/NAD(P)-binding domain"/>
    <property type="match status" value="1"/>
</dbReference>
<sequence>MATTLTGGNPHIIQLPTTPPSTSIDARTIAQQWLSALSTQLSSPASLNLAGLFHSESWWRDMLALDWDMRTVNGTPQIADFLRKHQNKAKLHGFRLQDNGQFQPRLEQVVDGLSWVSSIFFFESAVGTGTGMMRLTQGADDAWRAYAVYTSLQELKDAPEPLGKRRVEGTTESMPGGLAGGTWIERRERQKEFLDEEPTTLVVGAGQAGLNMGARLQSIGISCLIVDKNDRVGDSWRNRYRTLVTHDPAEFTHMAYLPFPQNWPQFTPKDKLGDWFEAYASIMELNVWVKTSVVSADYDDPTAKWTVVVARGDGSQRTLHPRHIVWCTGHSGEAHIPSFPEQESFQGKVYHGSQHRDASESDVRGKKVIVVGTGNSGHDIAQNYYENGADVTMLQRSGTYVLTADKGVFMMHKGMHEDGGPPTEECDIATESLPWPVQLALSVHMTKRIAEAEKETLDGLRHAGFQLDFGPDGAGIARAYFTRGGGYYIDVGCSQLIIDGKIKIKHSPGGINGFSNHELRLADGDSLPADMVVLATGYDNMRTTVRKVLGDKVADKCSDVWDLDAEGEVQAMWRPSGHPGFWYHGGNLALCRVYSKFIALQIKAVETVQNISPFNLEIKDLLLNIMVDSKLLPTRPLSKNGPLVPRLGLGLMGASGTYGMPARDEERLAFLDKAYEKGERFWDTADKYGDSEDLLGKWFTANPDKRKNIFLATKFGIKTSPGVPGFSVDSTPEYCHQSIERCLERLGLPYVDMFYVHRLDKVTPIEKTMVAMVELKNAGKIKHIGLSECSANSLRRAYAVHPVTCVQVEYSPLCKDIESPETKLLEVARELDVAIVAYSPLGNGLLGGNIRSREDVSKPGDSRGVLPWLSDENIQPNLAVLDRINDLASSKGLTTAQLALAWLLAQGDDIFPIPGTSKIHRLEENLESLSVTLSGEDETLVRKLSGEIVGGRFQAKTGYSFADTPTLEER</sequence>